<evidence type="ECO:0000256" key="17">
    <source>
        <dbReference type="ARBA" id="ARBA00048611"/>
    </source>
</evidence>
<comment type="catalytic activity">
    <reaction evidence="11">
        <text>14-hydroxy-(4Z,7Z,10Z,12E,16Z,19Z)-docosahexaenoate + NAD(+) = 14-oxo-(4Z,7Z,10Z,12E,16Z,19Z)-docosahexaenoate + NADH + H(+)</text>
        <dbReference type="Rhea" id="RHEA:48952"/>
        <dbReference type="ChEBI" id="CHEBI:15378"/>
        <dbReference type="ChEBI" id="CHEBI:57540"/>
        <dbReference type="ChEBI" id="CHEBI:57945"/>
        <dbReference type="ChEBI" id="CHEBI:90866"/>
        <dbReference type="ChEBI" id="CHEBI:90867"/>
    </reaction>
    <physiologicalReaction direction="left-to-right" evidence="11">
        <dbReference type="Rhea" id="RHEA:48953"/>
    </physiologicalReaction>
</comment>
<dbReference type="Proteomes" id="UP000478052">
    <property type="component" value="Unassembled WGS sequence"/>
</dbReference>
<comment type="caution">
    <text evidence="22">The sequence shown here is derived from an EMBL/GenBank/DDBJ whole genome shotgun (WGS) entry which is preliminary data.</text>
</comment>
<feature type="non-terminal residue" evidence="22">
    <location>
        <position position="119"/>
    </location>
</feature>
<evidence type="ECO:0000256" key="16">
    <source>
        <dbReference type="ARBA" id="ARBA00048535"/>
    </source>
</evidence>
<proteinExistence type="inferred from homology"/>
<dbReference type="OrthoDB" id="6616491at2759"/>
<name>A0A6G0VW41_APHCR</name>
<dbReference type="EMBL" id="VUJU01011186">
    <property type="protein sequence ID" value="KAF0711664.1"/>
    <property type="molecule type" value="Genomic_DNA"/>
</dbReference>
<feature type="non-terminal residue" evidence="22">
    <location>
        <position position="1"/>
    </location>
</feature>
<comment type="catalytic activity">
    <reaction evidence="16">
        <text>lipoxin A4 + NAD(+) = 15-oxo-(5S,6R)-dihydroxy-(7E,9E,11Z,13E)-eicosatetraenoate + NADH + H(+)</text>
        <dbReference type="Rhea" id="RHEA:41572"/>
        <dbReference type="ChEBI" id="CHEBI:15378"/>
        <dbReference type="ChEBI" id="CHEBI:57540"/>
        <dbReference type="ChEBI" id="CHEBI:57945"/>
        <dbReference type="ChEBI" id="CHEBI:67026"/>
        <dbReference type="ChEBI" id="CHEBI:78311"/>
    </reaction>
    <physiologicalReaction direction="left-to-right" evidence="16">
        <dbReference type="Rhea" id="RHEA:41573"/>
    </physiologicalReaction>
</comment>
<dbReference type="PANTHER" id="PTHR44229">
    <property type="entry name" value="15-HYDROXYPROSTAGLANDIN DEHYDROGENASE [NAD(+)]"/>
    <property type="match status" value="1"/>
</dbReference>
<evidence type="ECO:0000256" key="21">
    <source>
        <dbReference type="ARBA" id="ARBA00049188"/>
    </source>
</evidence>
<dbReference type="EC" id="1.1.1.141" evidence="3"/>
<evidence type="ECO:0000256" key="12">
    <source>
        <dbReference type="ARBA" id="ARBA00048140"/>
    </source>
</evidence>
<evidence type="ECO:0000256" key="10">
    <source>
        <dbReference type="ARBA" id="ARBA00047672"/>
    </source>
</evidence>
<evidence type="ECO:0000256" key="15">
    <source>
        <dbReference type="ARBA" id="ARBA00048393"/>
    </source>
</evidence>
<dbReference type="EC" id="1.1.1.232" evidence="4"/>
<evidence type="ECO:0000256" key="1">
    <source>
        <dbReference type="ARBA" id="ARBA00006484"/>
    </source>
</evidence>
<dbReference type="SUPFAM" id="SSF51735">
    <property type="entry name" value="NAD(P)-binding Rossmann-fold domains"/>
    <property type="match status" value="1"/>
</dbReference>
<comment type="catalytic activity">
    <reaction evidence="10">
        <text>resolvin D1 + NAD(+) = 8-oxoresolvin D1 + NADH + H(+)</text>
        <dbReference type="Rhea" id="RHEA:50124"/>
        <dbReference type="ChEBI" id="CHEBI:15378"/>
        <dbReference type="ChEBI" id="CHEBI:57540"/>
        <dbReference type="ChEBI" id="CHEBI:57945"/>
        <dbReference type="ChEBI" id="CHEBI:132079"/>
        <dbReference type="ChEBI" id="CHEBI:132080"/>
    </reaction>
    <physiologicalReaction direction="left-to-right" evidence="10">
        <dbReference type="Rhea" id="RHEA:50125"/>
    </physiologicalReaction>
</comment>
<dbReference type="GO" id="GO:0047034">
    <property type="term" value="F:15-hydroxyicosatetraenoate dehydrogenase activity"/>
    <property type="evidence" value="ECO:0007669"/>
    <property type="project" value="UniProtKB-EC"/>
</dbReference>
<accession>A0A6G0VW41</accession>
<evidence type="ECO:0000256" key="6">
    <source>
        <dbReference type="ARBA" id="ARBA00041812"/>
    </source>
</evidence>
<comment type="catalytic activity">
    <reaction evidence="20">
        <text>(15S)-hydroxy-(5Z,8Z,11Z,13E)-eicosatetraenoate + NAD(+) = 15-oxo-(5Z,8Z,11Z,13E)-eicosatetraenoate + NADH + H(+)</text>
        <dbReference type="Rhea" id="RHEA:23260"/>
        <dbReference type="ChEBI" id="CHEBI:15378"/>
        <dbReference type="ChEBI" id="CHEBI:57409"/>
        <dbReference type="ChEBI" id="CHEBI:57410"/>
        <dbReference type="ChEBI" id="CHEBI:57540"/>
        <dbReference type="ChEBI" id="CHEBI:57945"/>
        <dbReference type="EC" id="1.1.1.232"/>
    </reaction>
    <physiologicalReaction direction="left-to-right" evidence="20">
        <dbReference type="Rhea" id="RHEA:23261"/>
    </physiologicalReaction>
</comment>
<comment type="catalytic activity">
    <reaction evidence="13">
        <text>(11R)-hydroxy-(5Z,8Z,12E,14Z)-eicosatetraenoate + NAD(+) = 11-oxo-(5Z,8Z,12E,14Z)-eicosatetraenoate + NADH + H(+)</text>
        <dbReference type="Rhea" id="RHEA:48640"/>
        <dbReference type="ChEBI" id="CHEBI:15378"/>
        <dbReference type="ChEBI" id="CHEBI:57540"/>
        <dbReference type="ChEBI" id="CHEBI:57945"/>
        <dbReference type="ChEBI" id="CHEBI:78836"/>
        <dbReference type="ChEBI" id="CHEBI:90697"/>
    </reaction>
    <physiologicalReaction direction="left-to-right" evidence="13">
        <dbReference type="Rhea" id="RHEA:48641"/>
    </physiologicalReaction>
</comment>
<dbReference type="GO" id="GO:0005737">
    <property type="term" value="C:cytoplasm"/>
    <property type="evidence" value="ECO:0007669"/>
    <property type="project" value="TreeGrafter"/>
</dbReference>
<evidence type="ECO:0000256" key="11">
    <source>
        <dbReference type="ARBA" id="ARBA00048008"/>
    </source>
</evidence>
<dbReference type="PANTHER" id="PTHR44229:SF4">
    <property type="entry name" value="15-HYDROXYPROSTAGLANDIN DEHYDROGENASE [NAD(+)]"/>
    <property type="match status" value="1"/>
</dbReference>
<dbReference type="GO" id="GO:0016404">
    <property type="term" value="F:15-hydroxyprostaglandin dehydrogenase (NAD+) activity"/>
    <property type="evidence" value="ECO:0007669"/>
    <property type="project" value="UniProtKB-EC"/>
</dbReference>
<evidence type="ECO:0000256" key="5">
    <source>
        <dbReference type="ARBA" id="ARBA00040276"/>
    </source>
</evidence>
<evidence type="ECO:0000256" key="14">
    <source>
        <dbReference type="ARBA" id="ARBA00048170"/>
    </source>
</evidence>
<comment type="function">
    <text evidence="8">Catalyzes the NAD-dependent dehydrogenation (oxidation) of a broad array of hydroxylated polyunsaturated fatty acids (mainly eicosanoids and docosanoids, including prostaglandins, lipoxins and resolvins), yielding their corresponding keto (oxo) metabolites. Decreases the levels of the pro-proliferative prostaglandins such as prostaglandin E2 (whose activity is increased in cancer because of an increase in the expression of cyclooxygenase 2) and generates oxo-fatty acid products that can profoundly influence cell function by abrogating pro-inflammatory cytokine expression. Converts resolvins E1, D1 and D2 to their oxo products, which represents a mode of resolvin inactivation. Resolvin E1 plays important roles during the resolution phase of acute inflammation, while resolvins D1 and D2 have a unique role in obesity-induced adipose inflammation.</text>
</comment>
<comment type="catalytic activity">
    <reaction evidence="17">
        <text>prostaglandin A1 + NAD(+) = 15-oxo-prostaglandin A1 + NADH + H(+)</text>
        <dbReference type="Rhea" id="RHEA:41263"/>
        <dbReference type="ChEBI" id="CHEBI:15378"/>
        <dbReference type="ChEBI" id="CHEBI:57398"/>
        <dbReference type="ChEBI" id="CHEBI:57540"/>
        <dbReference type="ChEBI" id="CHEBI:57945"/>
        <dbReference type="ChEBI" id="CHEBI:85072"/>
    </reaction>
    <physiologicalReaction direction="left-to-right" evidence="17">
        <dbReference type="Rhea" id="RHEA:41264"/>
    </physiologicalReaction>
</comment>
<comment type="catalytic activity">
    <reaction evidence="12">
        <text>15-oxo-(5S,6R)-dihydroxy-(7E,9E,11Z)-eicosatrienoate + NADH + H(+) = (5S,6R,15S)-trihydroxy-(7E,9E,11Z)-eicosatrienoate + NAD(+)</text>
        <dbReference type="Rhea" id="RHEA:41596"/>
        <dbReference type="ChEBI" id="CHEBI:15378"/>
        <dbReference type="ChEBI" id="CHEBI:57540"/>
        <dbReference type="ChEBI" id="CHEBI:57945"/>
        <dbReference type="ChEBI" id="CHEBI:78325"/>
        <dbReference type="ChEBI" id="CHEBI:78329"/>
    </reaction>
    <physiologicalReaction direction="left-to-right" evidence="12">
        <dbReference type="Rhea" id="RHEA:41597"/>
    </physiologicalReaction>
</comment>
<evidence type="ECO:0000256" key="9">
    <source>
        <dbReference type="ARBA" id="ARBA00047325"/>
    </source>
</evidence>
<comment type="catalytic activity">
    <reaction evidence="15">
        <text>resolvin D2 + NAD(+) = 7-oxoresolvin D2 + NADH + H(+)</text>
        <dbReference type="Rhea" id="RHEA:53584"/>
        <dbReference type="ChEBI" id="CHEBI:15378"/>
        <dbReference type="ChEBI" id="CHEBI:57540"/>
        <dbReference type="ChEBI" id="CHEBI:57945"/>
        <dbReference type="ChEBI" id="CHEBI:133367"/>
        <dbReference type="ChEBI" id="CHEBI:137497"/>
    </reaction>
    <physiologicalReaction direction="left-to-right" evidence="15">
        <dbReference type="Rhea" id="RHEA:53585"/>
    </physiologicalReaction>
</comment>
<comment type="catalytic activity">
    <reaction evidence="19">
        <text>resolvin D2 + NAD(+) = 16-oxoresolvin D2 + NADH + H(+)</text>
        <dbReference type="Rhea" id="RHEA:53588"/>
        <dbReference type="ChEBI" id="CHEBI:15378"/>
        <dbReference type="ChEBI" id="CHEBI:57540"/>
        <dbReference type="ChEBI" id="CHEBI:57945"/>
        <dbReference type="ChEBI" id="CHEBI:133367"/>
        <dbReference type="ChEBI" id="CHEBI:137498"/>
    </reaction>
    <physiologicalReaction direction="left-to-right" evidence="19">
        <dbReference type="Rhea" id="RHEA:53589"/>
    </physiologicalReaction>
</comment>
<gene>
    <name evidence="22" type="ORF">FWK35_00036346</name>
</gene>
<evidence type="ECO:0000256" key="4">
    <source>
        <dbReference type="ARBA" id="ARBA00039060"/>
    </source>
</evidence>
<protein>
    <recommendedName>
        <fullName evidence="5">15-hydroxyprostaglandin dehydrogenase [NAD(+)]</fullName>
        <ecNumber evidence="3">1.1.1.141</ecNumber>
        <ecNumber evidence="4">1.1.1.232</ecNumber>
    </recommendedName>
    <alternativeName>
        <fullName evidence="7">Eicosanoid/docosanoid dehydrogenase [NAD(+)]</fullName>
    </alternativeName>
    <alternativeName>
        <fullName evidence="6">Prostaglandin dehydrogenase 1</fullName>
    </alternativeName>
</protein>
<evidence type="ECO:0000256" key="2">
    <source>
        <dbReference type="ARBA" id="ARBA00023002"/>
    </source>
</evidence>
<keyword evidence="23" id="KW-1185">Reference proteome</keyword>
<dbReference type="AlphaFoldDB" id="A0A6G0VW41"/>
<comment type="catalytic activity">
    <reaction evidence="9">
        <text>prostaglandin E1 + NAD(+) = 15-oxoprostaglandin E1 + NADH + H(+)</text>
        <dbReference type="Rhea" id="RHEA:16477"/>
        <dbReference type="ChEBI" id="CHEBI:15378"/>
        <dbReference type="ChEBI" id="CHEBI:57397"/>
        <dbReference type="ChEBI" id="CHEBI:57401"/>
        <dbReference type="ChEBI" id="CHEBI:57540"/>
        <dbReference type="ChEBI" id="CHEBI:57945"/>
    </reaction>
    <physiologicalReaction direction="left-to-right" evidence="9">
        <dbReference type="Rhea" id="RHEA:16478"/>
    </physiologicalReaction>
</comment>
<comment type="catalytic activity">
    <reaction evidence="21">
        <text>resolvin E1 + NAD(+) = 18-oxo-resolvin E1 + NADH + H(+)</text>
        <dbReference type="Rhea" id="RHEA:49244"/>
        <dbReference type="ChEBI" id="CHEBI:15378"/>
        <dbReference type="ChEBI" id="CHEBI:57540"/>
        <dbReference type="ChEBI" id="CHEBI:57945"/>
        <dbReference type="ChEBI" id="CHEBI:91000"/>
        <dbReference type="ChEBI" id="CHEBI:91001"/>
    </reaction>
    <physiologicalReaction direction="left-to-right" evidence="21">
        <dbReference type="Rhea" id="RHEA:49245"/>
    </physiologicalReaction>
</comment>
<reference evidence="22 23" key="1">
    <citation type="submission" date="2019-08" db="EMBL/GenBank/DDBJ databases">
        <title>Whole genome of Aphis craccivora.</title>
        <authorList>
            <person name="Voronova N.V."/>
            <person name="Shulinski R.S."/>
            <person name="Bandarenka Y.V."/>
            <person name="Zhorov D.G."/>
            <person name="Warner D."/>
        </authorList>
    </citation>
    <scope>NUCLEOTIDE SEQUENCE [LARGE SCALE GENOMIC DNA]</scope>
    <source>
        <strain evidence="22">180601</strain>
        <tissue evidence="22">Whole Body</tissue>
    </source>
</reference>
<dbReference type="InterPro" id="IPR002347">
    <property type="entry name" value="SDR_fam"/>
</dbReference>
<evidence type="ECO:0000256" key="13">
    <source>
        <dbReference type="ARBA" id="ARBA00048144"/>
    </source>
</evidence>
<comment type="similarity">
    <text evidence="1">Belongs to the short-chain dehydrogenases/reductases (SDR) family.</text>
</comment>
<evidence type="ECO:0000256" key="3">
    <source>
        <dbReference type="ARBA" id="ARBA00038968"/>
    </source>
</evidence>
<evidence type="ECO:0000256" key="18">
    <source>
        <dbReference type="ARBA" id="ARBA00048739"/>
    </source>
</evidence>
<evidence type="ECO:0000313" key="22">
    <source>
        <dbReference type="EMBL" id="KAF0711664.1"/>
    </source>
</evidence>
<organism evidence="22 23">
    <name type="scientific">Aphis craccivora</name>
    <name type="common">Cowpea aphid</name>
    <dbReference type="NCBI Taxonomy" id="307492"/>
    <lineage>
        <taxon>Eukaryota</taxon>
        <taxon>Metazoa</taxon>
        <taxon>Ecdysozoa</taxon>
        <taxon>Arthropoda</taxon>
        <taxon>Hexapoda</taxon>
        <taxon>Insecta</taxon>
        <taxon>Pterygota</taxon>
        <taxon>Neoptera</taxon>
        <taxon>Paraneoptera</taxon>
        <taxon>Hemiptera</taxon>
        <taxon>Sternorrhyncha</taxon>
        <taxon>Aphidomorpha</taxon>
        <taxon>Aphidoidea</taxon>
        <taxon>Aphididae</taxon>
        <taxon>Aphidini</taxon>
        <taxon>Aphis</taxon>
        <taxon>Aphis</taxon>
    </lineage>
</organism>
<comment type="catalytic activity">
    <reaction evidence="18">
        <text>prostaglandin E2 + NAD(+) = 15-oxoprostaglandin E2 + NADH + H(+)</text>
        <dbReference type="Rhea" id="RHEA:11876"/>
        <dbReference type="ChEBI" id="CHEBI:15378"/>
        <dbReference type="ChEBI" id="CHEBI:57400"/>
        <dbReference type="ChEBI" id="CHEBI:57540"/>
        <dbReference type="ChEBI" id="CHEBI:57945"/>
        <dbReference type="ChEBI" id="CHEBI:606564"/>
        <dbReference type="EC" id="1.1.1.141"/>
    </reaction>
    <physiologicalReaction direction="left-to-right" evidence="18">
        <dbReference type="Rhea" id="RHEA:11877"/>
    </physiologicalReaction>
</comment>
<evidence type="ECO:0000313" key="23">
    <source>
        <dbReference type="Proteomes" id="UP000478052"/>
    </source>
</evidence>
<dbReference type="Pfam" id="PF00106">
    <property type="entry name" value="adh_short"/>
    <property type="match status" value="1"/>
</dbReference>
<evidence type="ECO:0000256" key="7">
    <source>
        <dbReference type="ARBA" id="ARBA00042026"/>
    </source>
</evidence>
<sequence length="119" mass="13253">KSYTTSSALSCPIQYSIEGKCALVVDGTSGVGHAFANELLKRNAAKIIITGSNSMEGTETAYEFNKNYGRDRVNFHKMDIANPLEFKNMFKYIKTCFMPLDIFFNNSESSENDDVVVSN</sequence>
<comment type="catalytic activity">
    <reaction evidence="14">
        <text>resolvin D1 + NAD(+) = 17-oxoresolvin D1 + NADH + H(+)</text>
        <dbReference type="Rhea" id="RHEA:50128"/>
        <dbReference type="ChEBI" id="CHEBI:15378"/>
        <dbReference type="ChEBI" id="CHEBI:57540"/>
        <dbReference type="ChEBI" id="CHEBI:57945"/>
        <dbReference type="ChEBI" id="CHEBI:132079"/>
        <dbReference type="ChEBI" id="CHEBI:132081"/>
    </reaction>
    <physiologicalReaction direction="left-to-right" evidence="14">
        <dbReference type="Rhea" id="RHEA:50129"/>
    </physiologicalReaction>
</comment>
<evidence type="ECO:0000256" key="20">
    <source>
        <dbReference type="ARBA" id="ARBA00049151"/>
    </source>
</evidence>
<dbReference type="Gene3D" id="3.40.50.720">
    <property type="entry name" value="NAD(P)-binding Rossmann-like Domain"/>
    <property type="match status" value="1"/>
</dbReference>
<evidence type="ECO:0000256" key="19">
    <source>
        <dbReference type="ARBA" id="ARBA00048921"/>
    </source>
</evidence>
<evidence type="ECO:0000256" key="8">
    <source>
        <dbReference type="ARBA" id="ARBA00045705"/>
    </source>
</evidence>
<dbReference type="InterPro" id="IPR036291">
    <property type="entry name" value="NAD(P)-bd_dom_sf"/>
</dbReference>
<keyword evidence="2" id="KW-0560">Oxidoreductase</keyword>